<evidence type="ECO:0000256" key="3">
    <source>
        <dbReference type="SAM" id="Phobius"/>
    </source>
</evidence>
<proteinExistence type="inferred from homology"/>
<dbReference type="AlphaFoldDB" id="A0A8T0XQS3"/>
<keyword evidence="3" id="KW-1133">Transmembrane helix</keyword>
<evidence type="ECO:0000313" key="5">
    <source>
        <dbReference type="EMBL" id="KAG2661348.1"/>
    </source>
</evidence>
<keyword evidence="6" id="KW-1185">Reference proteome</keyword>
<dbReference type="Pfam" id="PF05042">
    <property type="entry name" value="Caleosin"/>
    <property type="match status" value="1"/>
</dbReference>
<name>A0A8T0XQS3_PANVG</name>
<keyword evidence="3" id="KW-0812">Transmembrane</keyword>
<dbReference type="InterPro" id="IPR002048">
    <property type="entry name" value="EF_hand_dom"/>
</dbReference>
<dbReference type="Gene3D" id="1.10.238.10">
    <property type="entry name" value="EF-hand"/>
    <property type="match status" value="1"/>
</dbReference>
<organism evidence="5 6">
    <name type="scientific">Panicum virgatum</name>
    <name type="common">Blackwell switchgrass</name>
    <dbReference type="NCBI Taxonomy" id="38727"/>
    <lineage>
        <taxon>Eukaryota</taxon>
        <taxon>Viridiplantae</taxon>
        <taxon>Streptophyta</taxon>
        <taxon>Embryophyta</taxon>
        <taxon>Tracheophyta</taxon>
        <taxon>Spermatophyta</taxon>
        <taxon>Magnoliopsida</taxon>
        <taxon>Liliopsida</taxon>
        <taxon>Poales</taxon>
        <taxon>Poaceae</taxon>
        <taxon>PACMAD clade</taxon>
        <taxon>Panicoideae</taxon>
        <taxon>Panicodae</taxon>
        <taxon>Paniceae</taxon>
        <taxon>Panicinae</taxon>
        <taxon>Panicum</taxon>
        <taxon>Panicum sect. Hiantes</taxon>
    </lineage>
</organism>
<evidence type="ECO:0000313" key="6">
    <source>
        <dbReference type="Proteomes" id="UP000823388"/>
    </source>
</evidence>
<dbReference type="PANTHER" id="PTHR31495">
    <property type="entry name" value="PEROXYGENASE 3-RELATED"/>
    <property type="match status" value="1"/>
</dbReference>
<sequence>MNAACAQTDPVHVRARAHTPPTPRRTRRQETGTGATSGRMGARRRPRPGAAALLLLLLAVTFGTRYAAAAAGVAPAPVAGGMTELQKHVAFFDRDHDGIVTFDETYQGLRDVGLGAVTAKASAALINAAIGPKTRPDNANSSSSCMDIYVQNIQKGKHGSDTGAYDAQGRFVPAKLDEMFAKHAKTAPNAMAKDELDAMLKANRESNDVNGWVAAKAEWEMLYDLAKDKDGRLQKDTVRAVYDGALFYQLAGKKG</sequence>
<comment type="similarity">
    <text evidence="1">Belongs to the caleosin family.</text>
</comment>
<feature type="domain" description="EF-hand" evidence="4">
    <location>
        <begin position="80"/>
        <end position="115"/>
    </location>
</feature>
<keyword evidence="3" id="KW-0472">Membrane</keyword>
<feature type="region of interest" description="Disordered" evidence="2">
    <location>
        <begin position="1"/>
        <end position="45"/>
    </location>
</feature>
<evidence type="ECO:0000259" key="4">
    <source>
        <dbReference type="PROSITE" id="PS50222"/>
    </source>
</evidence>
<dbReference type="EMBL" id="CM029037">
    <property type="protein sequence ID" value="KAG2661348.1"/>
    <property type="molecule type" value="Genomic_DNA"/>
</dbReference>
<dbReference type="PROSITE" id="PS50222">
    <property type="entry name" value="EF_HAND_2"/>
    <property type="match status" value="1"/>
</dbReference>
<dbReference type="SUPFAM" id="SSF47473">
    <property type="entry name" value="EF-hand"/>
    <property type="match status" value="1"/>
</dbReference>
<evidence type="ECO:0000256" key="2">
    <source>
        <dbReference type="SAM" id="MobiDB-lite"/>
    </source>
</evidence>
<dbReference type="GO" id="GO:0005509">
    <property type="term" value="F:calcium ion binding"/>
    <property type="evidence" value="ECO:0007669"/>
    <property type="project" value="InterPro"/>
</dbReference>
<evidence type="ECO:0000256" key="1">
    <source>
        <dbReference type="ARBA" id="ARBA00006765"/>
    </source>
</evidence>
<dbReference type="InterPro" id="IPR011992">
    <property type="entry name" value="EF-hand-dom_pair"/>
</dbReference>
<dbReference type="InterPro" id="IPR007736">
    <property type="entry name" value="Caleosin-related"/>
</dbReference>
<feature type="transmembrane region" description="Helical" evidence="3">
    <location>
        <begin position="49"/>
        <end position="68"/>
    </location>
</feature>
<accession>A0A8T0XQS3</accession>
<gene>
    <name evidence="5" type="ORF">PVAP13_1KG500700</name>
</gene>
<reference evidence="5" key="1">
    <citation type="submission" date="2020-05" db="EMBL/GenBank/DDBJ databases">
        <title>WGS assembly of Panicum virgatum.</title>
        <authorList>
            <person name="Lovell J.T."/>
            <person name="Jenkins J."/>
            <person name="Shu S."/>
            <person name="Juenger T.E."/>
            <person name="Schmutz J."/>
        </authorList>
    </citation>
    <scope>NUCLEOTIDE SEQUENCE</scope>
    <source>
        <strain evidence="5">AP13</strain>
    </source>
</reference>
<dbReference type="GO" id="GO:0004497">
    <property type="term" value="F:monooxygenase activity"/>
    <property type="evidence" value="ECO:0007669"/>
    <property type="project" value="TreeGrafter"/>
</dbReference>
<dbReference type="Proteomes" id="UP000823388">
    <property type="component" value="Chromosome 1K"/>
</dbReference>
<protein>
    <recommendedName>
        <fullName evidence="4">EF-hand domain-containing protein</fullName>
    </recommendedName>
</protein>
<dbReference type="PANTHER" id="PTHR31495:SF19">
    <property type="entry name" value="OS02G0734500 PROTEIN"/>
    <property type="match status" value="1"/>
</dbReference>
<comment type="caution">
    <text evidence="5">The sequence shown here is derived from an EMBL/GenBank/DDBJ whole genome shotgun (WGS) entry which is preliminary data.</text>
</comment>